<sequence length="230" mass="26326">MQLVALAAGGVMTITGSTFNYYLDKIFGMIIESGWWLYVALTATLAVDRLLIFHCPNSSRISTLLLGLSWLLWIIVAVILSLPSYGITYNSDGRYYFWEYNNEEGSVIMAKVDLYYDLVVFSFTFVIYIVVFVYVIKLKLSTQNRLGSVHAEVRILIVAIVSFCNEVFYELCGYFSDLLRLVYMDILLNFAWLVECGLFAVLTLLINKGLRAEVKKMLTKKKTKLFVMKN</sequence>
<protein>
    <submittedName>
        <fullName evidence="3">7TM_GPCR_Srx domain-containing protein</fullName>
    </submittedName>
</protein>
<feature type="transmembrane region" description="Helical" evidence="1">
    <location>
        <begin position="64"/>
        <end position="87"/>
    </location>
</feature>
<accession>A0A1I7Z8E8</accession>
<name>A0A1I7Z8E8_9BILA</name>
<keyword evidence="1" id="KW-0472">Membrane</keyword>
<dbReference type="WBParaSite" id="L893_g23814.t1">
    <property type="protein sequence ID" value="L893_g23814.t1"/>
    <property type="gene ID" value="L893_g23814"/>
</dbReference>
<keyword evidence="1" id="KW-1133">Transmembrane helix</keyword>
<organism evidence="2 3">
    <name type="scientific">Steinernema glaseri</name>
    <dbReference type="NCBI Taxonomy" id="37863"/>
    <lineage>
        <taxon>Eukaryota</taxon>
        <taxon>Metazoa</taxon>
        <taxon>Ecdysozoa</taxon>
        <taxon>Nematoda</taxon>
        <taxon>Chromadorea</taxon>
        <taxon>Rhabditida</taxon>
        <taxon>Tylenchina</taxon>
        <taxon>Panagrolaimomorpha</taxon>
        <taxon>Strongyloidoidea</taxon>
        <taxon>Steinernematidae</taxon>
        <taxon>Steinernema</taxon>
    </lineage>
</organism>
<evidence type="ECO:0000313" key="2">
    <source>
        <dbReference type="Proteomes" id="UP000095287"/>
    </source>
</evidence>
<dbReference type="AlphaFoldDB" id="A0A1I7Z8E8"/>
<feature type="transmembrane region" description="Helical" evidence="1">
    <location>
        <begin position="34"/>
        <end position="52"/>
    </location>
</feature>
<feature type="transmembrane region" description="Helical" evidence="1">
    <location>
        <begin position="155"/>
        <end position="176"/>
    </location>
</feature>
<dbReference type="InterPro" id="IPR019425">
    <property type="entry name" value="7TM_GPCR_serpentine_rcpt_Srt"/>
</dbReference>
<dbReference type="Gene3D" id="1.20.1070.10">
    <property type="entry name" value="Rhodopsin 7-helix transmembrane proteins"/>
    <property type="match status" value="1"/>
</dbReference>
<evidence type="ECO:0000313" key="3">
    <source>
        <dbReference type="WBParaSite" id="L893_g23814.t1"/>
    </source>
</evidence>
<keyword evidence="2" id="KW-1185">Reference proteome</keyword>
<feature type="transmembrane region" description="Helical" evidence="1">
    <location>
        <begin position="114"/>
        <end position="135"/>
    </location>
</feature>
<reference evidence="3" key="1">
    <citation type="submission" date="2016-11" db="UniProtKB">
        <authorList>
            <consortium name="WormBaseParasite"/>
        </authorList>
    </citation>
    <scope>IDENTIFICATION</scope>
</reference>
<dbReference type="Proteomes" id="UP000095287">
    <property type="component" value="Unplaced"/>
</dbReference>
<feature type="transmembrane region" description="Helical" evidence="1">
    <location>
        <begin position="182"/>
        <end position="206"/>
    </location>
</feature>
<proteinExistence type="predicted"/>
<dbReference type="Pfam" id="PF10321">
    <property type="entry name" value="7TM_GPCR_Srt"/>
    <property type="match status" value="1"/>
</dbReference>
<dbReference type="SUPFAM" id="SSF81321">
    <property type="entry name" value="Family A G protein-coupled receptor-like"/>
    <property type="match status" value="1"/>
</dbReference>
<keyword evidence="1" id="KW-0812">Transmembrane</keyword>
<evidence type="ECO:0000256" key="1">
    <source>
        <dbReference type="SAM" id="Phobius"/>
    </source>
</evidence>